<dbReference type="NCBIfam" id="NF009118">
    <property type="entry name" value="PRK12469.1"/>
    <property type="match status" value="1"/>
</dbReference>
<evidence type="ECO:0000256" key="5">
    <source>
        <dbReference type="ARBA" id="ARBA00023015"/>
    </source>
</evidence>
<sequence length="476" mass="53780">MKHSLQLRQSQQLMLTPQLQQAIKLLQLSTLEINQETARLLDENPFLEREDDNTNQTYSGNSSTDTPAPSSSAESSEPAEAESRNDSNEWPEPSFSSTSASSPDDEDDGYSEVAAEKPSMREHLLWELNMSQMDPRDKKIVGLLIDALDENAYLSQPLEEIVELLPPELDITLDDLETALVQLQHLDAPGIGARNLSECLALQLRDMPEDVPGRDLALTIVSQYLDLLAARDFSKLKKTLRCDDDALRCAQDLIVHLQPKPGSAFEHRAADYVVPDVLVERHGGIWRARLNPEAMPRLRINQVYANILQQRNEKNAQEMAGQLQEARWFIKNLQQRFETILRVSQAIVERQRQFFEHGDIAMRPLVLREIAEQLELHESTISRVTTQKFMLTPRGIYEFKYFFGSGLATEAGGACSSTAIRALIKQLVSEEDAKHPLTDSRMSEILAQQGILVARRTVAKYREGMNILPVNLRKSL</sequence>
<keyword evidence="6 9" id="KW-0731">Sigma factor</keyword>
<name>D5CM63_SIDLE</name>
<dbReference type="PROSITE" id="PS00717">
    <property type="entry name" value="SIGMA54_1"/>
    <property type="match status" value="1"/>
</dbReference>
<dbReference type="InterPro" id="IPR000394">
    <property type="entry name" value="RNA_pol_sigma_54"/>
</dbReference>
<accession>D5CM63</accession>
<keyword evidence="14" id="KW-1185">Reference proteome</keyword>
<keyword evidence="7 9" id="KW-0238">DNA-binding</keyword>
<dbReference type="NCBIfam" id="NF004598">
    <property type="entry name" value="PRK05932.1-5"/>
    <property type="match status" value="1"/>
</dbReference>
<evidence type="ECO:0000256" key="1">
    <source>
        <dbReference type="ARBA" id="ARBA00008798"/>
    </source>
</evidence>
<dbReference type="EMBL" id="CP001965">
    <property type="protein sequence ID" value="ADE10677.1"/>
    <property type="molecule type" value="Genomic_DNA"/>
</dbReference>
<feature type="compositionally biased region" description="Polar residues" evidence="10">
    <location>
        <begin position="54"/>
        <end position="66"/>
    </location>
</feature>
<dbReference type="PRINTS" id="PR00045">
    <property type="entry name" value="SIGMA54FCT"/>
</dbReference>
<feature type="compositionally biased region" description="Low complexity" evidence="10">
    <location>
        <begin position="67"/>
        <end position="78"/>
    </location>
</feature>
<dbReference type="AlphaFoldDB" id="D5CM63"/>
<keyword evidence="5 9" id="KW-0805">Transcription regulation</keyword>
<dbReference type="GO" id="GO:0016987">
    <property type="term" value="F:sigma factor activity"/>
    <property type="evidence" value="ECO:0007669"/>
    <property type="project" value="UniProtKB-KW"/>
</dbReference>
<dbReference type="STRING" id="580332.Slit_0436"/>
<evidence type="ECO:0000313" key="14">
    <source>
        <dbReference type="Proteomes" id="UP000001625"/>
    </source>
</evidence>
<dbReference type="PANTHER" id="PTHR32248:SF4">
    <property type="entry name" value="RNA POLYMERASE SIGMA-54 FACTOR"/>
    <property type="match status" value="1"/>
</dbReference>
<comment type="function">
    <text evidence="9">Sigma factors are initiation factors that promote the attachment of RNA polymerase to specific initiation sites and are then released.</text>
</comment>
<dbReference type="InterPro" id="IPR007046">
    <property type="entry name" value="RNA_pol_sigma_54_core-bd"/>
</dbReference>
<dbReference type="PROSITE" id="PS50044">
    <property type="entry name" value="SIGMA54_3"/>
    <property type="match status" value="1"/>
</dbReference>
<protein>
    <recommendedName>
        <fullName evidence="9">RNA polymerase sigma-54 factor</fullName>
    </recommendedName>
</protein>
<gene>
    <name evidence="13" type="ordered locus">Slit_0436</name>
</gene>
<dbReference type="PIRSF" id="PIRSF000774">
    <property type="entry name" value="RpoN"/>
    <property type="match status" value="1"/>
</dbReference>
<dbReference type="RefSeq" id="WP_013028576.1">
    <property type="nucleotide sequence ID" value="NC_013959.1"/>
</dbReference>
<evidence type="ECO:0000313" key="13">
    <source>
        <dbReference type="EMBL" id="ADE10677.1"/>
    </source>
</evidence>
<feature type="region of interest" description="Disordered" evidence="10">
    <location>
        <begin position="42"/>
        <end position="116"/>
    </location>
</feature>
<dbReference type="GO" id="GO:0016779">
    <property type="term" value="F:nucleotidyltransferase activity"/>
    <property type="evidence" value="ECO:0007669"/>
    <property type="project" value="UniProtKB-KW"/>
</dbReference>
<dbReference type="GO" id="GO:0003677">
    <property type="term" value="F:DNA binding"/>
    <property type="evidence" value="ECO:0007669"/>
    <property type="project" value="UniProtKB-KW"/>
</dbReference>
<evidence type="ECO:0000256" key="2">
    <source>
        <dbReference type="ARBA" id="ARBA00022478"/>
    </source>
</evidence>
<dbReference type="Pfam" id="PF00309">
    <property type="entry name" value="Sigma54_AID"/>
    <property type="match status" value="1"/>
</dbReference>
<dbReference type="InterPro" id="IPR038709">
    <property type="entry name" value="RpoN_core-bd_sf"/>
</dbReference>
<dbReference type="Pfam" id="PF04963">
    <property type="entry name" value="Sigma54_CBD"/>
    <property type="match status" value="1"/>
</dbReference>
<evidence type="ECO:0000256" key="6">
    <source>
        <dbReference type="ARBA" id="ARBA00023082"/>
    </source>
</evidence>
<dbReference type="NCBIfam" id="NF004595">
    <property type="entry name" value="PRK05932.1-2"/>
    <property type="match status" value="1"/>
</dbReference>
<dbReference type="GO" id="GO:0000428">
    <property type="term" value="C:DNA-directed RNA polymerase complex"/>
    <property type="evidence" value="ECO:0007669"/>
    <property type="project" value="UniProtKB-KW"/>
</dbReference>
<feature type="domain" description="RNA polymerase sigma factor 54 DNA-binding" evidence="11">
    <location>
        <begin position="318"/>
        <end position="474"/>
    </location>
</feature>
<evidence type="ECO:0000259" key="12">
    <source>
        <dbReference type="Pfam" id="PF04963"/>
    </source>
</evidence>
<dbReference type="KEGG" id="slt:Slit_0436"/>
<keyword evidence="3 9" id="KW-0808">Transferase</keyword>
<dbReference type="GO" id="GO:0006352">
    <property type="term" value="P:DNA-templated transcription initiation"/>
    <property type="evidence" value="ECO:0007669"/>
    <property type="project" value="InterPro"/>
</dbReference>
<dbReference type="InterPro" id="IPR007634">
    <property type="entry name" value="RNA_pol_sigma_54_DNA-bd"/>
</dbReference>
<dbReference type="Pfam" id="PF04552">
    <property type="entry name" value="Sigma54_DBD"/>
    <property type="match status" value="1"/>
</dbReference>
<dbReference type="Proteomes" id="UP000001625">
    <property type="component" value="Chromosome"/>
</dbReference>
<reference evidence="13 14" key="1">
    <citation type="submission" date="2010-03" db="EMBL/GenBank/DDBJ databases">
        <title>Complete sequence of Sideroxydans lithotrophicus ES-1.</title>
        <authorList>
            <consortium name="US DOE Joint Genome Institute"/>
            <person name="Lucas S."/>
            <person name="Copeland A."/>
            <person name="Lapidus A."/>
            <person name="Cheng J.-F."/>
            <person name="Bruce D."/>
            <person name="Goodwin L."/>
            <person name="Pitluck S."/>
            <person name="Munk A.C."/>
            <person name="Detter J.C."/>
            <person name="Han C."/>
            <person name="Tapia R."/>
            <person name="Larimer F."/>
            <person name="Land M."/>
            <person name="Hauser L."/>
            <person name="Kyrpides N."/>
            <person name="Ivanova N."/>
            <person name="Emerson D."/>
            <person name="Woyke T."/>
        </authorList>
    </citation>
    <scope>NUCLEOTIDE SEQUENCE [LARGE SCALE GENOMIC DNA]</scope>
    <source>
        <strain evidence="13 14">ES-1</strain>
    </source>
</reference>
<dbReference type="NCBIfam" id="TIGR02395">
    <property type="entry name" value="rpoN_sigma"/>
    <property type="match status" value="1"/>
</dbReference>
<evidence type="ECO:0000256" key="9">
    <source>
        <dbReference type="PIRNR" id="PIRNR000774"/>
    </source>
</evidence>
<comment type="similarity">
    <text evidence="1 9">Belongs to the sigma-54 factor family.</text>
</comment>
<evidence type="ECO:0000256" key="4">
    <source>
        <dbReference type="ARBA" id="ARBA00022695"/>
    </source>
</evidence>
<proteinExistence type="inferred from homology"/>
<dbReference type="OrthoDB" id="9814402at2"/>
<dbReference type="Gene3D" id="1.10.10.1330">
    <property type="entry name" value="RNA polymerase sigma-54 factor, core-binding domain"/>
    <property type="match status" value="1"/>
</dbReference>
<keyword evidence="8 9" id="KW-0804">Transcription</keyword>
<evidence type="ECO:0000256" key="7">
    <source>
        <dbReference type="ARBA" id="ARBA00023125"/>
    </source>
</evidence>
<dbReference type="PANTHER" id="PTHR32248">
    <property type="entry name" value="RNA POLYMERASE SIGMA-54 FACTOR"/>
    <property type="match status" value="1"/>
</dbReference>
<evidence type="ECO:0000256" key="8">
    <source>
        <dbReference type="ARBA" id="ARBA00023163"/>
    </source>
</evidence>
<evidence type="ECO:0000259" key="11">
    <source>
        <dbReference type="Pfam" id="PF04552"/>
    </source>
</evidence>
<evidence type="ECO:0000256" key="10">
    <source>
        <dbReference type="SAM" id="MobiDB-lite"/>
    </source>
</evidence>
<feature type="domain" description="RNA polymerase sigma factor 54 core-binding" evidence="12">
    <location>
        <begin position="110"/>
        <end position="304"/>
    </location>
</feature>
<evidence type="ECO:0000256" key="3">
    <source>
        <dbReference type="ARBA" id="ARBA00022679"/>
    </source>
</evidence>
<dbReference type="eggNOG" id="COG1508">
    <property type="taxonomic scope" value="Bacteria"/>
</dbReference>
<keyword evidence="4 9" id="KW-0548">Nucleotidyltransferase</keyword>
<organism evidence="13 14">
    <name type="scientific">Sideroxydans lithotrophicus (strain ES-1)</name>
    <dbReference type="NCBI Taxonomy" id="580332"/>
    <lineage>
        <taxon>Bacteria</taxon>
        <taxon>Pseudomonadati</taxon>
        <taxon>Pseudomonadota</taxon>
        <taxon>Betaproteobacteria</taxon>
        <taxon>Nitrosomonadales</taxon>
        <taxon>Gallionellaceae</taxon>
        <taxon>Sideroxydans</taxon>
    </lineage>
</organism>
<keyword evidence="2 9" id="KW-0240">DNA-directed RNA polymerase</keyword>
<dbReference type="Gene3D" id="1.10.10.60">
    <property type="entry name" value="Homeodomain-like"/>
    <property type="match status" value="1"/>
</dbReference>
<dbReference type="PROSITE" id="PS00718">
    <property type="entry name" value="SIGMA54_2"/>
    <property type="match status" value="1"/>
</dbReference>
<dbReference type="GO" id="GO:0001216">
    <property type="term" value="F:DNA-binding transcription activator activity"/>
    <property type="evidence" value="ECO:0007669"/>
    <property type="project" value="InterPro"/>
</dbReference>
<dbReference type="HOGENOM" id="CLU_020569_0_1_4"/>